<comment type="caution">
    <text evidence="1">The sequence shown here is derived from an EMBL/GenBank/DDBJ whole genome shotgun (WGS) entry which is preliminary data.</text>
</comment>
<dbReference type="Pfam" id="PF06949">
    <property type="entry name" value="DUF1292"/>
    <property type="match status" value="1"/>
</dbReference>
<dbReference type="Proteomes" id="UP000615234">
    <property type="component" value="Unassembled WGS sequence"/>
</dbReference>
<evidence type="ECO:0000313" key="2">
    <source>
        <dbReference type="Proteomes" id="UP000615234"/>
    </source>
</evidence>
<sequence length="104" mass="12008">MAKQNDDELDDIEMMSLELDDGTNLECEIVATFDVEDTSYIALLPVEAPEGYDDDEVLVYRYIELPNDEFTLEPIDDEEEFDMVADAFDEILDEMEFNSMSEDD</sequence>
<name>A0A8I0DUV1_9FIRM</name>
<reference evidence="1 2" key="1">
    <citation type="submission" date="2020-08" db="EMBL/GenBank/DDBJ databases">
        <title>Genome public.</title>
        <authorList>
            <person name="Liu C."/>
            <person name="Sun Q."/>
        </authorList>
    </citation>
    <scope>NUCLEOTIDE SEQUENCE [LARGE SCALE GENOMIC DNA]</scope>
    <source>
        <strain evidence="1 2">NSJ-10</strain>
    </source>
</reference>
<dbReference type="InterPro" id="IPR009711">
    <property type="entry name" value="UPF0473"/>
</dbReference>
<gene>
    <name evidence="1" type="ORF">H8S09_07295</name>
</gene>
<dbReference type="AlphaFoldDB" id="A0A8I0DUV1"/>
<evidence type="ECO:0000313" key="1">
    <source>
        <dbReference type="EMBL" id="MBC5662697.1"/>
    </source>
</evidence>
<proteinExistence type="predicted"/>
<protein>
    <submittedName>
        <fullName evidence="1">DUF1292 domain-containing protein</fullName>
    </submittedName>
</protein>
<organism evidence="1 2">
    <name type="scientific">Coprococcus hominis</name>
    <name type="common">ex Liu et al. 2022</name>
    <dbReference type="NCBI Taxonomy" id="2763039"/>
    <lineage>
        <taxon>Bacteria</taxon>
        <taxon>Bacillati</taxon>
        <taxon>Bacillota</taxon>
        <taxon>Clostridia</taxon>
        <taxon>Lachnospirales</taxon>
        <taxon>Lachnospiraceae</taxon>
        <taxon>Coprococcus</taxon>
    </lineage>
</organism>
<dbReference type="RefSeq" id="WP_021943230.1">
    <property type="nucleotide sequence ID" value="NZ_JACOOX010000003.1"/>
</dbReference>
<dbReference type="EMBL" id="JACOOX010000003">
    <property type="protein sequence ID" value="MBC5662697.1"/>
    <property type="molecule type" value="Genomic_DNA"/>
</dbReference>
<keyword evidence="2" id="KW-1185">Reference proteome</keyword>
<accession>A0A8I0DUV1</accession>